<dbReference type="Proteomes" id="UP000294662">
    <property type="component" value="Unassembled WGS sequence"/>
</dbReference>
<sequence>MRFGPALALAALLLFVCDRDSPGGDGAARFLDAHAWARGEDWFGGFSALHLSADGGHATLLSDRTMVVEAQVHRDQDGRIIGLTPLSHWRPHASTGKKLTRAIADSEGLAIGPDGTLYISFEGVPRVARYARPGARAQVLNAPSTFRGLEGNRSLESLAIDARGRLYTLPEGGRDAQGRIPVYRRDAGRWQVVFSLPARGRFLPVGADIGPDGRLYVLERAVTLLGFRSRLRRWTLTETGAGAEIGAEETLLTTAVGTHDNLEGLSVWRDGEGALRATMVSDDNFMWFQRTELVEYSLPD</sequence>
<dbReference type="EMBL" id="SMFP01000007">
    <property type="protein sequence ID" value="TDE37524.1"/>
    <property type="molecule type" value="Genomic_DNA"/>
</dbReference>
<keyword evidence="3" id="KW-1185">Reference proteome</keyword>
<dbReference type="OrthoDB" id="9798693at2"/>
<evidence type="ECO:0000313" key="3">
    <source>
        <dbReference type="Proteomes" id="UP000294662"/>
    </source>
</evidence>
<dbReference type="InterPro" id="IPR027372">
    <property type="entry name" value="Phytase-like_dom"/>
</dbReference>
<evidence type="ECO:0000259" key="1">
    <source>
        <dbReference type="Pfam" id="PF13449"/>
    </source>
</evidence>
<name>A0A4R5ES00_9RHOB</name>
<dbReference type="RefSeq" id="WP_132829691.1">
    <property type="nucleotide sequence ID" value="NZ_SMFP01000007.1"/>
</dbReference>
<feature type="domain" description="Phytase-like" evidence="1">
    <location>
        <begin position="42"/>
        <end position="285"/>
    </location>
</feature>
<dbReference type="Gene3D" id="2.120.10.30">
    <property type="entry name" value="TolB, C-terminal domain"/>
    <property type="match status" value="1"/>
</dbReference>
<comment type="caution">
    <text evidence="2">The sequence shown here is derived from an EMBL/GenBank/DDBJ whole genome shotgun (WGS) entry which is preliminary data.</text>
</comment>
<protein>
    <submittedName>
        <fullName evidence="2">Esterase-like activity of phytase family protein</fullName>
    </submittedName>
</protein>
<dbReference type="SUPFAM" id="SSF101898">
    <property type="entry name" value="NHL repeat"/>
    <property type="match status" value="1"/>
</dbReference>
<accession>A0A4R5ES00</accession>
<reference evidence="2 3" key="1">
    <citation type="submission" date="2019-03" db="EMBL/GenBank/DDBJ databases">
        <authorList>
            <person name="Zhang S."/>
        </authorList>
    </citation>
    <scope>NUCLEOTIDE SEQUENCE [LARGE SCALE GENOMIC DNA]</scope>
    <source>
        <strain evidence="2 3">S4J41</strain>
    </source>
</reference>
<dbReference type="AlphaFoldDB" id="A0A4R5ES00"/>
<dbReference type="InterPro" id="IPR011042">
    <property type="entry name" value="6-blade_b-propeller_TolB-like"/>
</dbReference>
<gene>
    <name evidence="2" type="ORF">E1B25_12450</name>
</gene>
<dbReference type="InterPro" id="IPR014567">
    <property type="entry name" value="UCP031900"/>
</dbReference>
<proteinExistence type="predicted"/>
<dbReference type="PIRSF" id="PIRSF031900">
    <property type="entry name" value="UCP031900"/>
    <property type="match status" value="1"/>
</dbReference>
<dbReference type="Pfam" id="PF13449">
    <property type="entry name" value="Phytase-like"/>
    <property type="match status" value="1"/>
</dbReference>
<evidence type="ECO:0000313" key="2">
    <source>
        <dbReference type="EMBL" id="TDE37524.1"/>
    </source>
</evidence>
<organism evidence="2 3">
    <name type="scientific">Antarcticimicrobium sediminis</name>
    <dbReference type="NCBI Taxonomy" id="2546227"/>
    <lineage>
        <taxon>Bacteria</taxon>
        <taxon>Pseudomonadati</taxon>
        <taxon>Pseudomonadota</taxon>
        <taxon>Alphaproteobacteria</taxon>
        <taxon>Rhodobacterales</taxon>
        <taxon>Paracoccaceae</taxon>
        <taxon>Antarcticimicrobium</taxon>
    </lineage>
</organism>